<dbReference type="RefSeq" id="WP_185660106.1">
    <property type="nucleotide sequence ID" value="NZ_CAWPOO010000008.1"/>
</dbReference>
<keyword evidence="2" id="KW-1185">Reference proteome</keyword>
<evidence type="ECO:0000313" key="2">
    <source>
        <dbReference type="Proteomes" id="UP000526501"/>
    </source>
</evidence>
<organism evidence="1 2">
    <name type="scientific">Pelagicoccus albus</name>
    <dbReference type="NCBI Taxonomy" id="415222"/>
    <lineage>
        <taxon>Bacteria</taxon>
        <taxon>Pseudomonadati</taxon>
        <taxon>Verrucomicrobiota</taxon>
        <taxon>Opitutia</taxon>
        <taxon>Puniceicoccales</taxon>
        <taxon>Pelagicoccaceae</taxon>
        <taxon>Pelagicoccus</taxon>
    </lineage>
</organism>
<name>A0A7X1B5V7_9BACT</name>
<accession>A0A7X1B5V7</accession>
<reference evidence="1 2" key="1">
    <citation type="submission" date="2020-07" db="EMBL/GenBank/DDBJ databases">
        <authorList>
            <person name="Feng X."/>
        </authorList>
    </citation>
    <scope>NUCLEOTIDE SEQUENCE [LARGE SCALE GENOMIC DNA]</scope>
    <source>
        <strain evidence="1 2">JCM23202</strain>
    </source>
</reference>
<protein>
    <submittedName>
        <fullName evidence="1">Uncharacterized protein</fullName>
    </submittedName>
</protein>
<dbReference type="EMBL" id="JACHVC010000008">
    <property type="protein sequence ID" value="MBC2606218.1"/>
    <property type="molecule type" value="Genomic_DNA"/>
</dbReference>
<sequence length="68" mass="7479">MKRITSPSLSRHTIGKILASSLGIVCAFLLASAYLRLGVERPHQLDQAYQAMGPVNTTIQEIIRQASR</sequence>
<dbReference type="Proteomes" id="UP000526501">
    <property type="component" value="Unassembled WGS sequence"/>
</dbReference>
<proteinExistence type="predicted"/>
<dbReference type="AlphaFoldDB" id="A0A7X1B5V7"/>
<comment type="caution">
    <text evidence="1">The sequence shown here is derived from an EMBL/GenBank/DDBJ whole genome shotgun (WGS) entry which is preliminary data.</text>
</comment>
<gene>
    <name evidence="1" type="ORF">H5P27_09180</name>
</gene>
<evidence type="ECO:0000313" key="1">
    <source>
        <dbReference type="EMBL" id="MBC2606218.1"/>
    </source>
</evidence>